<dbReference type="EMBL" id="QGMI01000348">
    <property type="protein sequence ID" value="TVY42129.1"/>
    <property type="molecule type" value="Genomic_DNA"/>
</dbReference>
<gene>
    <name evidence="1" type="ORF">LOCC1_G004536</name>
</gene>
<organism evidence="1 2">
    <name type="scientific">Lachnellula occidentalis</name>
    <dbReference type="NCBI Taxonomy" id="215460"/>
    <lineage>
        <taxon>Eukaryota</taxon>
        <taxon>Fungi</taxon>
        <taxon>Dikarya</taxon>
        <taxon>Ascomycota</taxon>
        <taxon>Pezizomycotina</taxon>
        <taxon>Leotiomycetes</taxon>
        <taxon>Helotiales</taxon>
        <taxon>Lachnaceae</taxon>
        <taxon>Lachnellula</taxon>
    </lineage>
</organism>
<name>A0A8H8RWH1_9HELO</name>
<accession>A0A8H8RWH1</accession>
<evidence type="ECO:0000313" key="2">
    <source>
        <dbReference type="Proteomes" id="UP000443090"/>
    </source>
</evidence>
<evidence type="ECO:0000313" key="1">
    <source>
        <dbReference type="EMBL" id="TVY42129.1"/>
    </source>
</evidence>
<dbReference type="AlphaFoldDB" id="A0A8H8RWH1"/>
<comment type="caution">
    <text evidence="1">The sequence shown here is derived from an EMBL/GenBank/DDBJ whole genome shotgun (WGS) entry which is preliminary data.</text>
</comment>
<keyword evidence="2" id="KW-1185">Reference proteome</keyword>
<reference evidence="1 2" key="1">
    <citation type="submission" date="2018-05" db="EMBL/GenBank/DDBJ databases">
        <title>Genome sequencing and assembly of the regulated plant pathogen Lachnellula willkommii and related sister species for the development of diagnostic species identification markers.</title>
        <authorList>
            <person name="Giroux E."/>
            <person name="Bilodeau G."/>
        </authorList>
    </citation>
    <scope>NUCLEOTIDE SEQUENCE [LARGE SCALE GENOMIC DNA]</scope>
    <source>
        <strain evidence="1 2">CBS 160.35</strain>
    </source>
</reference>
<sequence>MSSNNVFKLAKVGTAYKATETQNWRRTEEAAKNAAAGLKDAVEKDTKALPANTAEIVMRESQHTSDADSRSHYTAEAWDDKGNFLATVHVPVKK</sequence>
<dbReference type="OrthoDB" id="3598307at2759"/>
<dbReference type="Proteomes" id="UP000443090">
    <property type="component" value="Unassembled WGS sequence"/>
</dbReference>
<protein>
    <submittedName>
        <fullName evidence="1">Uncharacterized protein</fullName>
    </submittedName>
</protein>
<proteinExistence type="predicted"/>